<reference evidence="3 4" key="1">
    <citation type="submission" date="2015-10" db="EMBL/GenBank/DDBJ databases">
        <authorList>
            <person name="Gilbert D.G."/>
        </authorList>
    </citation>
    <scope>NUCLEOTIDE SEQUENCE [LARGE SCALE GENOMIC DNA]</scope>
    <source>
        <strain evidence="3 4">NRRL B-16712</strain>
    </source>
</reference>
<evidence type="ECO:0000256" key="2">
    <source>
        <dbReference type="SAM" id="Phobius"/>
    </source>
</evidence>
<gene>
    <name evidence="3" type="ORF">ADL15_22805</name>
</gene>
<dbReference type="GO" id="GO:0035444">
    <property type="term" value="P:nickel cation transmembrane transport"/>
    <property type="evidence" value="ECO:0007669"/>
    <property type="project" value="InterPro"/>
</dbReference>
<feature type="transmembrane region" description="Helical" evidence="2">
    <location>
        <begin position="66"/>
        <end position="90"/>
    </location>
</feature>
<organism evidence="3 4">
    <name type="scientific">Actinoplanes awajinensis subsp. mycoplanecinus</name>
    <dbReference type="NCBI Taxonomy" id="135947"/>
    <lineage>
        <taxon>Bacteria</taxon>
        <taxon>Bacillati</taxon>
        <taxon>Actinomycetota</taxon>
        <taxon>Actinomycetes</taxon>
        <taxon>Micromonosporales</taxon>
        <taxon>Micromonosporaceae</taxon>
        <taxon>Actinoplanes</taxon>
    </lineage>
</organism>
<keyword evidence="2" id="KW-0812">Transmembrane</keyword>
<feature type="transmembrane region" description="Helical" evidence="2">
    <location>
        <begin position="96"/>
        <end position="116"/>
    </location>
</feature>
<feature type="compositionally biased region" description="Basic residues" evidence="1">
    <location>
        <begin position="322"/>
        <end position="331"/>
    </location>
</feature>
<sequence>MGGVVVLLHLFGIGGLYAAPPGGRVVLVVAYLLGLRWAVAPGNVVVTDVAGQRLEQLGRRGISCGFWFALGFAGTVAAVTLVAAMVVWWFAVPGRYLGVVLGMLAIVQVVVLIGAVRARRGGDGPVPRPGIERLAGRVGRAWQVAPIGVLVGAGLVIGAEVVLLVLAAAAVPFAVVVAVPVLFAAGMCLAATLLGAFGGQLPLARIALIHIGATALVAGTVLVVGAIRLNRVLDIEVPTGSGGRLAAMVEGAQGQPAALADYLLDRPRLLLVVVLVLVAVLVIVLIRSARGKKAQAAGPPAGASQPSASNNGRGATPPAATRRSRREKKQSRRENKAQLVQNNAMAAGQPARRQPDAAGRPGADRNAGQSGAATGGRPDDQPRRATAGDRGEYRAGQASAPAAQPAPDNRRVVARAPVDGGGYRGAGGVPAAGAEMPAGIAVVAGAGAGIGRAVAVALAGAGYGILAVDFDEEGAAACAGQARAYGVPAQAVRAELRDPDYLARIVGFAEQWGRVSVLVTAGAGGWPSPVPQRTAEMCLSDLVRASMRQRGGGAIVAVVPAVSADAARLIRFTTEAAQGARDGVRMMCLVVDRSDADPVAVLELIRNGRDGEVVDQVPRFARGTATVR</sequence>
<dbReference type="Proteomes" id="UP000053244">
    <property type="component" value="Unassembled WGS sequence"/>
</dbReference>
<name>A0A101JQY1_9ACTN</name>
<dbReference type="Gene3D" id="3.40.50.720">
    <property type="entry name" value="NAD(P)-binding Rossmann-like Domain"/>
    <property type="match status" value="1"/>
</dbReference>
<feature type="compositionally biased region" description="Low complexity" evidence="1">
    <location>
        <begin position="294"/>
        <end position="321"/>
    </location>
</feature>
<dbReference type="SUPFAM" id="SSF51735">
    <property type="entry name" value="NAD(P)-binding Rossmann-fold domains"/>
    <property type="match status" value="1"/>
</dbReference>
<feature type="transmembrane region" description="Helical" evidence="2">
    <location>
        <begin position="269"/>
        <end position="286"/>
    </location>
</feature>
<keyword evidence="2" id="KW-1133">Transmembrane helix</keyword>
<evidence type="ECO:0000313" key="3">
    <source>
        <dbReference type="EMBL" id="KUL30801.1"/>
    </source>
</evidence>
<feature type="region of interest" description="Disordered" evidence="1">
    <location>
        <begin position="294"/>
        <end position="411"/>
    </location>
</feature>
<dbReference type="InterPro" id="IPR036291">
    <property type="entry name" value="NAD(P)-bd_dom_sf"/>
</dbReference>
<keyword evidence="2" id="KW-0472">Membrane</keyword>
<feature type="compositionally biased region" description="Low complexity" evidence="1">
    <location>
        <begin position="395"/>
        <end position="407"/>
    </location>
</feature>
<protein>
    <submittedName>
        <fullName evidence="3">Uncharacterized protein</fullName>
    </submittedName>
</protein>
<dbReference type="Pfam" id="PF00106">
    <property type="entry name" value="adh_short"/>
    <property type="match status" value="1"/>
</dbReference>
<dbReference type="PANTHER" id="PTHR31611">
    <property type="entry name" value="HIGH-AFFINITY NICKEL TRANSPORT PROTEIN NIC1"/>
    <property type="match status" value="1"/>
</dbReference>
<feature type="compositionally biased region" description="Basic and acidic residues" evidence="1">
    <location>
        <begin position="377"/>
        <end position="393"/>
    </location>
</feature>
<feature type="transmembrane region" description="Helical" evidence="2">
    <location>
        <begin position="173"/>
        <end position="194"/>
    </location>
</feature>
<dbReference type="GO" id="GO:0005886">
    <property type="term" value="C:plasma membrane"/>
    <property type="evidence" value="ECO:0007669"/>
    <property type="project" value="InterPro"/>
</dbReference>
<dbReference type="PANTHER" id="PTHR31611:SF0">
    <property type="entry name" value="HIGH-AFFINITY NICKEL TRANSPORT PROTEIN NIC1"/>
    <property type="match status" value="1"/>
</dbReference>
<dbReference type="AlphaFoldDB" id="A0A101JQY1"/>
<evidence type="ECO:0000313" key="4">
    <source>
        <dbReference type="Proteomes" id="UP000053244"/>
    </source>
</evidence>
<dbReference type="EMBL" id="LLZH01000234">
    <property type="protein sequence ID" value="KUL30801.1"/>
    <property type="molecule type" value="Genomic_DNA"/>
</dbReference>
<accession>A0A101JQY1</accession>
<evidence type="ECO:0000256" key="1">
    <source>
        <dbReference type="SAM" id="MobiDB-lite"/>
    </source>
</evidence>
<dbReference type="InterPro" id="IPR004688">
    <property type="entry name" value="Ni/Co_transpt"/>
</dbReference>
<dbReference type="InterPro" id="IPR002347">
    <property type="entry name" value="SDR_fam"/>
</dbReference>
<proteinExistence type="predicted"/>
<keyword evidence="4" id="KW-1185">Reference proteome</keyword>
<comment type="caution">
    <text evidence="3">The sequence shown here is derived from an EMBL/GenBank/DDBJ whole genome shotgun (WGS) entry which is preliminary data.</text>
</comment>
<feature type="transmembrane region" description="Helical" evidence="2">
    <location>
        <begin position="206"/>
        <end position="227"/>
    </location>
</feature>
<feature type="transmembrane region" description="Helical" evidence="2">
    <location>
        <begin position="147"/>
        <end position="167"/>
    </location>
</feature>